<feature type="compositionally biased region" description="Basic and acidic residues" evidence="14">
    <location>
        <begin position="31"/>
        <end position="41"/>
    </location>
</feature>
<keyword evidence="4" id="KW-0479">Metal-binding</keyword>
<dbReference type="InterPro" id="IPR057053">
    <property type="entry name" value="MYND_ZMYND11_ZMYD8"/>
</dbReference>
<reference evidence="17" key="1">
    <citation type="submission" date="2003-08" db="EMBL/GenBank/DDBJ databases">
        <authorList>
            <person name="Birren B."/>
            <person name="Nusbaum C."/>
            <person name="Abebe A."/>
            <person name="Abouelleil A."/>
            <person name="Adekoya E."/>
            <person name="Ait-zahra M."/>
            <person name="Allen N."/>
            <person name="Allen T."/>
            <person name="An P."/>
            <person name="Anderson M."/>
            <person name="Anderson S."/>
            <person name="Arachchi H."/>
            <person name="Armbruster J."/>
            <person name="Bachantsang P."/>
            <person name="Baldwin J."/>
            <person name="Barry A."/>
            <person name="Bayul T."/>
            <person name="Blitshsteyn B."/>
            <person name="Bloom T."/>
            <person name="Blye J."/>
            <person name="Boguslavskiy L."/>
            <person name="Borowsky M."/>
            <person name="Boukhgalter B."/>
            <person name="Brunache A."/>
            <person name="Butler J."/>
            <person name="Calixte N."/>
            <person name="Calvo S."/>
            <person name="Camarata J."/>
            <person name="Campo K."/>
            <person name="Chang J."/>
            <person name="Cheshatsang Y."/>
            <person name="Citroen M."/>
            <person name="Collymore A."/>
            <person name="Considine T."/>
            <person name="Cook A."/>
            <person name="Cooke P."/>
            <person name="Corum B."/>
            <person name="Cuomo C."/>
            <person name="David R."/>
            <person name="Dawoe T."/>
            <person name="Degray S."/>
            <person name="Dodge S."/>
            <person name="Dooley K."/>
            <person name="Dorje P."/>
            <person name="Dorjee K."/>
            <person name="Dorris L."/>
            <person name="Duffey N."/>
            <person name="Dupes A."/>
            <person name="Elkins T."/>
            <person name="Engels R."/>
            <person name="Erickson J."/>
            <person name="Farina A."/>
            <person name="Faro S."/>
            <person name="Ferreira P."/>
            <person name="Fischer H."/>
            <person name="Fitzgerald M."/>
            <person name="Foley K."/>
            <person name="Gage D."/>
            <person name="Galagan J."/>
            <person name="Gearin G."/>
            <person name="Gnerre S."/>
            <person name="Gnirke A."/>
            <person name="Goyette A."/>
            <person name="Graham J."/>
            <person name="Grandbois E."/>
            <person name="Gyaltsen K."/>
            <person name="Hafez N."/>
            <person name="Hagopian D."/>
            <person name="Hagos B."/>
            <person name="Hall J."/>
            <person name="Hatcher B."/>
            <person name="Heller A."/>
            <person name="Higgins H."/>
            <person name="Honan T."/>
            <person name="Horn A."/>
            <person name="Houde N."/>
            <person name="Hughes L."/>
            <person name="Hulme W."/>
            <person name="Husby E."/>
            <person name="Iliev I."/>
            <person name="Jaffe D."/>
            <person name="Jones C."/>
            <person name="Kamal M."/>
            <person name="Kamat A."/>
            <person name="Kamvysselis M."/>
            <person name="Karlsson E."/>
            <person name="Kells C."/>
            <person name="Kieu A."/>
            <person name="Kisner P."/>
            <person name="Kodira C."/>
            <person name="Kulbokas E."/>
            <person name="Labutti K."/>
            <person name="Lama D."/>
            <person name="Landers T."/>
            <person name="Leger J."/>
            <person name="Levine S."/>
            <person name="Lewis D."/>
            <person name="Lewis T."/>
            <person name="Lindblad-toh K."/>
            <person name="Liu X."/>
            <person name="Lokyitsang T."/>
            <person name="Lokyitsang Y."/>
            <person name="Lucien O."/>
            <person name="Lui A."/>
            <person name="Ma L.J."/>
            <person name="Mabbitt R."/>
            <person name="Macdonald J."/>
            <person name="Maclean C."/>
            <person name="Major J."/>
            <person name="Manning J."/>
            <person name="Marabella R."/>
            <person name="Maru K."/>
            <person name="Matthews C."/>
            <person name="Mauceli E."/>
            <person name="Mccarthy M."/>
            <person name="Mcdonough S."/>
            <person name="Mcghee T."/>
            <person name="Meldrim J."/>
            <person name="Meneus L."/>
            <person name="Mesirov J."/>
            <person name="Mihalev A."/>
            <person name="Mihova T."/>
            <person name="Mikkelsen T."/>
            <person name="Mlenga V."/>
            <person name="Moru K."/>
            <person name="Mozes J."/>
            <person name="Mulrain L."/>
            <person name="Munson G."/>
            <person name="Naylor J."/>
            <person name="Newes C."/>
            <person name="Nguyen C."/>
            <person name="Nguyen N."/>
            <person name="Nguyen T."/>
            <person name="Nicol R."/>
            <person name="Nielsen C."/>
            <person name="Nizzari M."/>
            <person name="Norbu C."/>
            <person name="Norbu N."/>
            <person name="O'donnell P."/>
            <person name="Okoawo O."/>
            <person name="O'leary S."/>
            <person name="Omotosho B."/>
            <person name="O'neill K."/>
            <person name="Osman S."/>
            <person name="Parker S."/>
            <person name="Perrin D."/>
            <person name="Phunkhang P."/>
            <person name="Piqani B."/>
            <person name="Purcell S."/>
            <person name="Rachupka T."/>
            <person name="Ramasamy U."/>
            <person name="Rameau R."/>
            <person name="Ray V."/>
            <person name="Raymond C."/>
            <person name="Retta R."/>
            <person name="Richardson S."/>
            <person name="Rise C."/>
            <person name="Rodriguez J."/>
            <person name="Rogers J."/>
            <person name="Rogov P."/>
            <person name="Rutman M."/>
            <person name="Schupbach R."/>
            <person name="Seaman C."/>
            <person name="Settipalli S."/>
            <person name="Sharpe T."/>
            <person name="Sheridan J."/>
            <person name="Sherpa N."/>
            <person name="Shi J."/>
            <person name="Smirnov S."/>
            <person name="Smith C."/>
            <person name="Sougnez C."/>
            <person name="Spencer B."/>
            <person name="Stalker J."/>
            <person name="Stange-thomann N."/>
            <person name="Stavropoulos S."/>
            <person name="Stetson K."/>
            <person name="Stone C."/>
            <person name="Stone S."/>
            <person name="Stubbs M."/>
            <person name="Talamas J."/>
            <person name="Tchuinga P."/>
            <person name="Tenzing P."/>
            <person name="Tesfaye S."/>
            <person name="Theodore J."/>
            <person name="Thoulutsang Y."/>
            <person name="Topham K."/>
            <person name="Towey S."/>
            <person name="Tsamla T."/>
            <person name="Tsomo N."/>
            <person name="Vallee D."/>
            <person name="Vassiliev H."/>
            <person name="Venkataraman V."/>
            <person name="Vinson J."/>
            <person name="Vo A."/>
            <person name="Wade C."/>
            <person name="Wang S."/>
            <person name="Wangchuk T."/>
            <person name="Wangdi T."/>
            <person name="Whittaker C."/>
            <person name="Wilkinson J."/>
            <person name="Wu Y."/>
            <person name="Wyman D."/>
            <person name="Yadav S."/>
            <person name="Yang S."/>
            <person name="Yang X."/>
            <person name="Yeager S."/>
            <person name="Yee E."/>
            <person name="Young G."/>
            <person name="Zainoun J."/>
            <person name="Zembeck L."/>
            <person name="Zimmer A."/>
            <person name="Zody M."/>
            <person name="Lander E."/>
        </authorList>
    </citation>
    <scope>NUCLEOTIDE SEQUENCE [LARGE SCALE GENOMIC DNA]</scope>
</reference>
<dbReference type="Gene3D" id="6.10.140.2220">
    <property type="match status" value="1"/>
</dbReference>
<dbReference type="GO" id="GO:0140006">
    <property type="term" value="F:histone H3 reader activity"/>
    <property type="evidence" value="ECO:0007669"/>
    <property type="project" value="UniProtKB-ARBA"/>
</dbReference>
<evidence type="ECO:0000256" key="5">
    <source>
        <dbReference type="ARBA" id="ARBA00022771"/>
    </source>
</evidence>
<dbReference type="SUPFAM" id="SSF144232">
    <property type="entry name" value="HIT/MYND zinc finger-like"/>
    <property type="match status" value="1"/>
</dbReference>
<evidence type="ECO:0000256" key="2">
    <source>
        <dbReference type="ARBA" id="ARBA00004286"/>
    </source>
</evidence>
<evidence type="ECO:0000256" key="13">
    <source>
        <dbReference type="SAM" id="Coils"/>
    </source>
</evidence>
<feature type="compositionally biased region" description="Polar residues" evidence="14">
    <location>
        <begin position="59"/>
        <end position="69"/>
    </location>
</feature>
<organism evidence="16 17">
    <name type="scientific">Ciona savignyi</name>
    <name type="common">Pacific transparent sea squirt</name>
    <dbReference type="NCBI Taxonomy" id="51511"/>
    <lineage>
        <taxon>Eukaryota</taxon>
        <taxon>Metazoa</taxon>
        <taxon>Chordata</taxon>
        <taxon>Tunicata</taxon>
        <taxon>Ascidiacea</taxon>
        <taxon>Phlebobranchia</taxon>
        <taxon>Cionidae</taxon>
        <taxon>Ciona</taxon>
    </lineage>
</organism>
<keyword evidence="7" id="KW-0156">Chromatin regulator</keyword>
<dbReference type="GO" id="GO:0008270">
    <property type="term" value="F:zinc ion binding"/>
    <property type="evidence" value="ECO:0007669"/>
    <property type="project" value="UniProtKB-KW"/>
</dbReference>
<reference evidence="16" key="2">
    <citation type="submission" date="2025-08" db="UniProtKB">
        <authorList>
            <consortium name="Ensembl"/>
        </authorList>
    </citation>
    <scope>IDENTIFICATION</scope>
</reference>
<dbReference type="PROSITE" id="PS01360">
    <property type="entry name" value="ZF_MYND_1"/>
    <property type="match status" value="1"/>
</dbReference>
<dbReference type="FunFam" id="6.10.140.2220:FF:000002">
    <property type="entry name" value="Protein kinase C-binding protein 1 isoform C"/>
    <property type="match status" value="1"/>
</dbReference>
<dbReference type="PANTHER" id="PTHR46453">
    <property type="entry name" value="PROTEIN KINASE C-BINDING PROTEIN 1"/>
    <property type="match status" value="1"/>
</dbReference>
<reference evidence="16" key="3">
    <citation type="submission" date="2025-09" db="UniProtKB">
        <authorList>
            <consortium name="Ensembl"/>
        </authorList>
    </citation>
    <scope>IDENTIFICATION</scope>
</reference>
<keyword evidence="10" id="KW-0804">Transcription</keyword>
<name>H2YZW4_CIOSA</name>
<dbReference type="PROSITE" id="PS50865">
    <property type="entry name" value="ZF_MYND_2"/>
    <property type="match status" value="1"/>
</dbReference>
<protein>
    <recommendedName>
        <fullName evidence="15">MYND-type domain-containing protein</fullName>
    </recommendedName>
</protein>
<dbReference type="GO" id="GO:0005737">
    <property type="term" value="C:cytoplasm"/>
    <property type="evidence" value="ECO:0007669"/>
    <property type="project" value="TreeGrafter"/>
</dbReference>
<evidence type="ECO:0000256" key="1">
    <source>
        <dbReference type="ARBA" id="ARBA00004123"/>
    </source>
</evidence>
<evidence type="ECO:0000313" key="16">
    <source>
        <dbReference type="Ensembl" id="ENSCSAVP00000010876.1"/>
    </source>
</evidence>
<evidence type="ECO:0000256" key="6">
    <source>
        <dbReference type="ARBA" id="ARBA00022833"/>
    </source>
</evidence>
<evidence type="ECO:0000256" key="9">
    <source>
        <dbReference type="ARBA" id="ARBA00023117"/>
    </source>
</evidence>
<dbReference type="HOGENOM" id="CLU_529532_0_0_1"/>
<evidence type="ECO:0000256" key="11">
    <source>
        <dbReference type="ARBA" id="ARBA00023242"/>
    </source>
</evidence>
<keyword evidence="9" id="KW-0103">Bromodomain</keyword>
<comment type="subcellular location">
    <subcellularLocation>
        <location evidence="2">Chromosome</location>
    </subcellularLocation>
    <subcellularLocation>
        <location evidence="1">Nucleus</location>
    </subcellularLocation>
</comment>
<dbReference type="AlphaFoldDB" id="H2YZW4"/>
<accession>H2YZW4</accession>
<keyword evidence="3" id="KW-0158">Chromosome</keyword>
<dbReference type="InterPro" id="IPR002893">
    <property type="entry name" value="Znf_MYND"/>
</dbReference>
<evidence type="ECO:0000256" key="3">
    <source>
        <dbReference type="ARBA" id="ARBA00022454"/>
    </source>
</evidence>
<dbReference type="GO" id="GO:0003714">
    <property type="term" value="F:transcription corepressor activity"/>
    <property type="evidence" value="ECO:0007669"/>
    <property type="project" value="TreeGrafter"/>
</dbReference>
<feature type="compositionally biased region" description="Acidic residues" evidence="14">
    <location>
        <begin position="476"/>
        <end position="501"/>
    </location>
</feature>
<keyword evidence="17" id="KW-1185">Reference proteome</keyword>
<proteinExistence type="predicted"/>
<dbReference type="GeneTree" id="ENSGT00940000154897"/>
<keyword evidence="8" id="KW-0805">Transcription regulation</keyword>
<feature type="domain" description="MYND-type" evidence="15">
    <location>
        <begin position="402"/>
        <end position="436"/>
    </location>
</feature>
<dbReference type="PANTHER" id="PTHR46453:SF4">
    <property type="entry name" value="PHD FINGER PROTEIN 24"/>
    <property type="match status" value="1"/>
</dbReference>
<feature type="coiled-coil region" evidence="13">
    <location>
        <begin position="334"/>
        <end position="387"/>
    </location>
</feature>
<feature type="region of interest" description="Disordered" evidence="14">
    <location>
        <begin position="31"/>
        <end position="130"/>
    </location>
</feature>
<evidence type="ECO:0000256" key="14">
    <source>
        <dbReference type="SAM" id="MobiDB-lite"/>
    </source>
</evidence>
<evidence type="ECO:0000256" key="12">
    <source>
        <dbReference type="PROSITE-ProRule" id="PRU00134"/>
    </source>
</evidence>
<evidence type="ECO:0000256" key="7">
    <source>
        <dbReference type="ARBA" id="ARBA00022853"/>
    </source>
</evidence>
<evidence type="ECO:0000313" key="17">
    <source>
        <dbReference type="Proteomes" id="UP000007875"/>
    </source>
</evidence>
<dbReference type="Proteomes" id="UP000007875">
    <property type="component" value="Unassembled WGS sequence"/>
</dbReference>
<keyword evidence="11" id="KW-0539">Nucleus</keyword>
<feature type="region of interest" description="Disordered" evidence="14">
    <location>
        <begin position="262"/>
        <end position="282"/>
    </location>
</feature>
<sequence length="515" mass="57306">MDIQEDDHLSKKKDSIAAGLADKGIIKVKKINKDGGKEAKSSKPKSILLNKDAERRTSDPSTTPLRTSGHTGGNMKRKLAEDSPSSLPNVKVRKLDSGSKVHPAKEKKKIMSDSSKIAGKSEKDSDNIRIKKSDLTKIRKDVIPGSGGTTKKAINVEVVAKKKLVLTSDAMKPKADDGKEKSSLKSTAKILSQKVMNRKLEPSKKTAEKKISESEKSLFGEITPKKLSSFTIPKHKPVASAKSTSDTIVSKPSVSMVAPVQSNQRTSYQPTNHSNHISNTGNVPMQKIQKYNDKVMQGVQQVLVEMYEDMMSVFESNQGKKGTEQPDGTAGQQVAQLRLELERLKWMHQQEIAELQHNHDLTVAEIRQSLENEKRHLLENLKKKHDAEKISAVEETKRKQWCANCGKEAIFYCCWNTSYCDYPCQQRHWPKHMSTCSQASDTAAAAAQAETKTPTSPETKKQTEETKPEPPKEEDTMQVDDHDDDDDENSDNDMVIDENIDEPTPKKPDIPSPDS</sequence>
<evidence type="ECO:0000256" key="10">
    <source>
        <dbReference type="ARBA" id="ARBA00023163"/>
    </source>
</evidence>
<feature type="region of interest" description="Disordered" evidence="14">
    <location>
        <begin position="445"/>
        <end position="515"/>
    </location>
</feature>
<dbReference type="InterPro" id="IPR056987">
    <property type="entry name" value="ZMYND8_CC"/>
</dbReference>
<dbReference type="GO" id="GO:0005634">
    <property type="term" value="C:nucleus"/>
    <property type="evidence" value="ECO:0007669"/>
    <property type="project" value="UniProtKB-SubCell"/>
</dbReference>
<dbReference type="Pfam" id="PF24324">
    <property type="entry name" value="MYND_ZMYND11_ZMYD8"/>
    <property type="match status" value="1"/>
</dbReference>
<keyword evidence="5 12" id="KW-0863">Zinc-finger</keyword>
<dbReference type="Pfam" id="PF23460">
    <property type="entry name" value="ZMYND8_CC"/>
    <property type="match status" value="1"/>
</dbReference>
<evidence type="ECO:0000259" key="15">
    <source>
        <dbReference type="PROSITE" id="PS50865"/>
    </source>
</evidence>
<keyword evidence="13" id="KW-0175">Coiled coil</keyword>
<keyword evidence="6" id="KW-0862">Zinc</keyword>
<dbReference type="Ensembl" id="ENSCSAVT00000011007.1">
    <property type="protein sequence ID" value="ENSCSAVP00000010876.1"/>
    <property type="gene ID" value="ENSCSAVG00000006369.1"/>
</dbReference>
<dbReference type="GO" id="GO:0005694">
    <property type="term" value="C:chromosome"/>
    <property type="evidence" value="ECO:0007669"/>
    <property type="project" value="UniProtKB-SubCell"/>
</dbReference>
<evidence type="ECO:0000256" key="8">
    <source>
        <dbReference type="ARBA" id="ARBA00023015"/>
    </source>
</evidence>
<feature type="compositionally biased region" description="Low complexity" evidence="14">
    <location>
        <begin position="445"/>
        <end position="457"/>
    </location>
</feature>
<evidence type="ECO:0000256" key="4">
    <source>
        <dbReference type="ARBA" id="ARBA00022723"/>
    </source>
</evidence>
<feature type="compositionally biased region" description="Basic and acidic residues" evidence="14">
    <location>
        <begin position="119"/>
        <end position="130"/>
    </location>
</feature>
<feature type="compositionally biased region" description="Basic and acidic residues" evidence="14">
    <location>
        <begin position="458"/>
        <end position="475"/>
    </location>
</feature>